<evidence type="ECO:0000313" key="3">
    <source>
        <dbReference type="Proteomes" id="UP000598217"/>
    </source>
</evidence>
<proteinExistence type="predicted"/>
<evidence type="ECO:0000313" key="2">
    <source>
        <dbReference type="EMBL" id="MBE1460258.1"/>
    </source>
</evidence>
<dbReference type="PROSITE" id="PS51819">
    <property type="entry name" value="VOC"/>
    <property type="match status" value="1"/>
</dbReference>
<comment type="caution">
    <text evidence="2">The sequence shown here is derived from an EMBL/GenBank/DDBJ whole genome shotgun (WGS) entry which is preliminary data.</text>
</comment>
<dbReference type="SUPFAM" id="SSF54593">
    <property type="entry name" value="Glyoxalase/Bleomycin resistance protein/Dihydroxybiphenyl dioxygenase"/>
    <property type="match status" value="1"/>
</dbReference>
<keyword evidence="3" id="KW-1185">Reference proteome</keyword>
<dbReference type="Pfam" id="PF00903">
    <property type="entry name" value="Glyoxalase"/>
    <property type="match status" value="1"/>
</dbReference>
<dbReference type="PANTHER" id="PTHR36437:SF2">
    <property type="entry name" value="GLYOXALASE_BLEOMYCIN RESISTANCE PROTEIN_DIOXYGENASE"/>
    <property type="match status" value="1"/>
</dbReference>
<dbReference type="EMBL" id="JADBDY010000001">
    <property type="protein sequence ID" value="MBE1460258.1"/>
    <property type="molecule type" value="Genomic_DNA"/>
</dbReference>
<reference evidence="2 3" key="1">
    <citation type="submission" date="2020-10" db="EMBL/GenBank/DDBJ databases">
        <title>Sequencing the genomes of 1000 actinobacteria strains.</title>
        <authorList>
            <person name="Klenk H.-P."/>
        </authorList>
    </citation>
    <scope>NUCLEOTIDE SEQUENCE [LARGE SCALE GENOMIC DNA]</scope>
    <source>
        <strain evidence="2 3">DSM 45157</strain>
    </source>
</reference>
<sequence>MLTHPRLSVLLTNDQQATLDFLTQALGFRLDVDVPYGSERRWIEVCLPGSPTSVVLAQVDVDTLGKIRDQAGRMTHGWFNCDNLEATCEKLRNEGVEILEEPQATSWRQGNQWAQIAGWDGNTYGLIETTT</sequence>
<name>A0ABR9HMS4_9ACTN</name>
<protein>
    <submittedName>
        <fullName evidence="2">Catechol 2,3-dioxygenase-like lactoylglutathione lyase family enzyme</fullName>
    </submittedName>
</protein>
<gene>
    <name evidence="2" type="ORF">H4W79_004472</name>
</gene>
<dbReference type="InterPro" id="IPR004360">
    <property type="entry name" value="Glyas_Fos-R_dOase_dom"/>
</dbReference>
<dbReference type="InterPro" id="IPR029068">
    <property type="entry name" value="Glyas_Bleomycin-R_OHBP_Dase"/>
</dbReference>
<dbReference type="PANTHER" id="PTHR36437">
    <property type="entry name" value="GLYOXALASE/BLEOMYCIN RESISTANCE PROTEIN/DIOXYGENASE"/>
    <property type="match status" value="1"/>
</dbReference>
<dbReference type="InterPro" id="IPR037523">
    <property type="entry name" value="VOC_core"/>
</dbReference>
<accession>A0ABR9HMS4</accession>
<organism evidence="2 3">
    <name type="scientific">Nocardiopsis terrae</name>
    <dbReference type="NCBI Taxonomy" id="372655"/>
    <lineage>
        <taxon>Bacteria</taxon>
        <taxon>Bacillati</taxon>
        <taxon>Actinomycetota</taxon>
        <taxon>Actinomycetes</taxon>
        <taxon>Streptosporangiales</taxon>
        <taxon>Nocardiopsidaceae</taxon>
        <taxon>Nocardiopsis</taxon>
    </lineage>
</organism>
<dbReference type="RefSeq" id="WP_191266890.1">
    <property type="nucleotide sequence ID" value="NZ_BMXJ01000001.1"/>
</dbReference>
<feature type="domain" description="VOC" evidence="1">
    <location>
        <begin position="1"/>
        <end position="129"/>
    </location>
</feature>
<evidence type="ECO:0000259" key="1">
    <source>
        <dbReference type="PROSITE" id="PS51819"/>
    </source>
</evidence>
<dbReference type="Proteomes" id="UP000598217">
    <property type="component" value="Unassembled WGS sequence"/>
</dbReference>
<dbReference type="Gene3D" id="3.10.180.10">
    <property type="entry name" value="2,3-Dihydroxybiphenyl 1,2-Dioxygenase, domain 1"/>
    <property type="match status" value="1"/>
</dbReference>